<keyword evidence="3" id="KW-1185">Reference proteome</keyword>
<gene>
    <name evidence="2" type="ORF">BO71DRAFT_117680</name>
</gene>
<reference evidence="2 3" key="1">
    <citation type="submission" date="2018-02" db="EMBL/GenBank/DDBJ databases">
        <title>The genomes of Aspergillus section Nigri reveals drivers in fungal speciation.</title>
        <authorList>
            <consortium name="DOE Joint Genome Institute"/>
            <person name="Vesth T.C."/>
            <person name="Nybo J."/>
            <person name="Theobald S."/>
            <person name="Brandl J."/>
            <person name="Frisvad J.C."/>
            <person name="Nielsen K.F."/>
            <person name="Lyhne E.K."/>
            <person name="Kogle M.E."/>
            <person name="Kuo A."/>
            <person name="Riley R."/>
            <person name="Clum A."/>
            <person name="Nolan M."/>
            <person name="Lipzen A."/>
            <person name="Salamov A."/>
            <person name="Henrissat B."/>
            <person name="Wiebenga A."/>
            <person name="De vries R.P."/>
            <person name="Grigoriev I.V."/>
            <person name="Mortensen U.H."/>
            <person name="Andersen M.R."/>
            <person name="Baker S.E."/>
        </authorList>
    </citation>
    <scope>NUCLEOTIDE SEQUENCE [LARGE SCALE GENOMIC DNA]</scope>
    <source>
        <strain evidence="2 3">CBS 707.79</strain>
    </source>
</reference>
<evidence type="ECO:0000256" key="1">
    <source>
        <dbReference type="SAM" id="Phobius"/>
    </source>
</evidence>
<dbReference type="Proteomes" id="UP000247810">
    <property type="component" value="Unassembled WGS sequence"/>
</dbReference>
<feature type="transmembrane region" description="Helical" evidence="1">
    <location>
        <begin position="56"/>
        <end position="76"/>
    </location>
</feature>
<sequence length="120" mass="12992">MWLSAARRTGFQPGASWAQFSDETRVIYGSYAWLLRRRGRCSGVAGSGGAGSRRGCLALSCLVLSCLVLSCLHTVICCVAHLPYLLLSGSLSCAVYLPTLNLLAYILDHTCLRRRGTVQP</sequence>
<dbReference type="VEuPathDB" id="FungiDB:BO71DRAFT_117680"/>
<dbReference type="EMBL" id="KZ826047">
    <property type="protein sequence ID" value="PYH89123.1"/>
    <property type="molecule type" value="Genomic_DNA"/>
</dbReference>
<dbReference type="AlphaFoldDB" id="A0A319DDL5"/>
<accession>A0A319DDL5</accession>
<proteinExistence type="predicted"/>
<evidence type="ECO:0000313" key="2">
    <source>
        <dbReference type="EMBL" id="PYH89123.1"/>
    </source>
</evidence>
<keyword evidence="1" id="KW-0812">Transmembrane</keyword>
<organism evidence="2 3">
    <name type="scientific">Aspergillus ellipticus CBS 707.79</name>
    <dbReference type="NCBI Taxonomy" id="1448320"/>
    <lineage>
        <taxon>Eukaryota</taxon>
        <taxon>Fungi</taxon>
        <taxon>Dikarya</taxon>
        <taxon>Ascomycota</taxon>
        <taxon>Pezizomycotina</taxon>
        <taxon>Eurotiomycetes</taxon>
        <taxon>Eurotiomycetidae</taxon>
        <taxon>Eurotiales</taxon>
        <taxon>Aspergillaceae</taxon>
        <taxon>Aspergillus</taxon>
        <taxon>Aspergillus subgen. Circumdati</taxon>
    </lineage>
</organism>
<protein>
    <submittedName>
        <fullName evidence="2">Uncharacterized protein</fullName>
    </submittedName>
</protein>
<feature type="transmembrane region" description="Helical" evidence="1">
    <location>
        <begin position="82"/>
        <end position="107"/>
    </location>
</feature>
<name>A0A319DDL5_9EURO</name>
<evidence type="ECO:0000313" key="3">
    <source>
        <dbReference type="Proteomes" id="UP000247810"/>
    </source>
</evidence>
<keyword evidence="1" id="KW-1133">Transmembrane helix</keyword>
<keyword evidence="1" id="KW-0472">Membrane</keyword>